<dbReference type="InterPro" id="IPR011010">
    <property type="entry name" value="DNA_brk_join_enz"/>
</dbReference>
<gene>
    <name evidence="1" type="ORF">BN381_620003</name>
</gene>
<dbReference type="GO" id="GO:0003677">
    <property type="term" value="F:DNA binding"/>
    <property type="evidence" value="ECO:0007669"/>
    <property type="project" value="InterPro"/>
</dbReference>
<comment type="caution">
    <text evidence="1">The sequence shown here is derived from an EMBL/GenBank/DDBJ whole genome shotgun (WGS) entry which is preliminary data.</text>
</comment>
<sequence>MDLVAIQQMLGHWHVGTTMRYVTPSATFIEDAYRRATSNTLAALSEEPELS</sequence>
<dbReference type="Proteomes" id="UP000018291">
    <property type="component" value="Unassembled WGS sequence"/>
</dbReference>
<evidence type="ECO:0000313" key="2">
    <source>
        <dbReference type="Proteomes" id="UP000018291"/>
    </source>
</evidence>
<evidence type="ECO:0008006" key="3">
    <source>
        <dbReference type="Google" id="ProtNLM"/>
    </source>
</evidence>
<dbReference type="STRING" id="1229780.BN381_620003"/>
<reference evidence="1 2" key="1">
    <citation type="journal article" date="2013" name="ISME J.">
        <title>Metabolic model for the filamentous 'Candidatus Microthrix parvicella' based on genomic and metagenomic analyses.</title>
        <authorList>
            <person name="Jon McIlroy S."/>
            <person name="Kristiansen R."/>
            <person name="Albertsen M."/>
            <person name="Michael Karst S."/>
            <person name="Rossetti S."/>
            <person name="Lund Nielsen J."/>
            <person name="Tandoi V."/>
            <person name="James Seviour R."/>
            <person name="Nielsen P.H."/>
        </authorList>
    </citation>
    <scope>NUCLEOTIDE SEQUENCE [LARGE SCALE GENOMIC DNA]</scope>
    <source>
        <strain evidence="1 2">RN1</strain>
    </source>
</reference>
<dbReference type="HOGENOM" id="CLU_3096869_0_0_11"/>
<dbReference type="EMBL" id="CANL01000059">
    <property type="protein sequence ID" value="CCM65238.1"/>
    <property type="molecule type" value="Genomic_DNA"/>
</dbReference>
<name>R4Z3E0_9ACTN</name>
<proteinExistence type="predicted"/>
<keyword evidence="2" id="KW-1185">Reference proteome</keyword>
<dbReference type="SUPFAM" id="SSF56349">
    <property type="entry name" value="DNA breaking-rejoining enzymes"/>
    <property type="match status" value="1"/>
</dbReference>
<evidence type="ECO:0000313" key="1">
    <source>
        <dbReference type="EMBL" id="CCM65238.1"/>
    </source>
</evidence>
<protein>
    <recommendedName>
        <fullName evidence="3">Tyr recombinase domain-containing protein</fullName>
    </recommendedName>
</protein>
<accession>R4Z3E0</accession>
<organism evidence="1 2">
    <name type="scientific">Candidatus Neomicrothrix parvicella RN1</name>
    <dbReference type="NCBI Taxonomy" id="1229780"/>
    <lineage>
        <taxon>Bacteria</taxon>
        <taxon>Bacillati</taxon>
        <taxon>Actinomycetota</taxon>
        <taxon>Acidimicrobiia</taxon>
        <taxon>Acidimicrobiales</taxon>
        <taxon>Microthrixaceae</taxon>
        <taxon>Candidatus Neomicrothrix</taxon>
    </lineage>
</organism>
<dbReference type="eggNOG" id="COG4974">
    <property type="taxonomic scope" value="Bacteria"/>
</dbReference>
<dbReference type="AlphaFoldDB" id="R4Z3E0"/>